<dbReference type="EMBL" id="JANBTX010000020">
    <property type="protein sequence ID" value="KAJ2689746.1"/>
    <property type="molecule type" value="Genomic_DNA"/>
</dbReference>
<evidence type="ECO:0000313" key="3">
    <source>
        <dbReference type="Proteomes" id="UP001151516"/>
    </source>
</evidence>
<evidence type="ECO:0000256" key="1">
    <source>
        <dbReference type="SAM" id="MobiDB-lite"/>
    </source>
</evidence>
<reference evidence="2" key="1">
    <citation type="submission" date="2022-07" db="EMBL/GenBank/DDBJ databases">
        <title>Phylogenomic reconstructions and comparative analyses of Kickxellomycotina fungi.</title>
        <authorList>
            <person name="Reynolds N.K."/>
            <person name="Stajich J.E."/>
            <person name="Barry K."/>
            <person name="Grigoriev I.V."/>
            <person name="Crous P."/>
            <person name="Smith M.E."/>
        </authorList>
    </citation>
    <scope>NUCLEOTIDE SEQUENCE</scope>
    <source>
        <strain evidence="2">CBS 109367</strain>
    </source>
</reference>
<sequence length="140" mass="14358">MSSTHTYMISLSGDGLPETAGAELTAYFSDIPGDHEVHVLSPEPPAADSQALAYKAIVVVPHPKTLLRAELRVDGLDTVIHLPKPDGAESPALGAVSVETSVEQNSADDEGVDLVTTADPPSAAVASVAAEQTSSEEAGK</sequence>
<gene>
    <name evidence="2" type="ORF">IWW39_001212</name>
</gene>
<name>A0A9W8GQK6_9FUNG</name>
<feature type="region of interest" description="Disordered" evidence="1">
    <location>
        <begin position="84"/>
        <end position="140"/>
    </location>
</feature>
<organism evidence="2 3">
    <name type="scientific">Coemansia spiralis</name>
    <dbReference type="NCBI Taxonomy" id="417178"/>
    <lineage>
        <taxon>Eukaryota</taxon>
        <taxon>Fungi</taxon>
        <taxon>Fungi incertae sedis</taxon>
        <taxon>Zoopagomycota</taxon>
        <taxon>Kickxellomycotina</taxon>
        <taxon>Kickxellomycetes</taxon>
        <taxon>Kickxellales</taxon>
        <taxon>Kickxellaceae</taxon>
        <taxon>Coemansia</taxon>
    </lineage>
</organism>
<dbReference type="AlphaFoldDB" id="A0A9W8GQK6"/>
<protein>
    <submittedName>
        <fullName evidence="2">Uncharacterized protein</fullName>
    </submittedName>
</protein>
<evidence type="ECO:0000313" key="2">
    <source>
        <dbReference type="EMBL" id="KAJ2689746.1"/>
    </source>
</evidence>
<dbReference type="Proteomes" id="UP001151516">
    <property type="component" value="Unassembled WGS sequence"/>
</dbReference>
<proteinExistence type="predicted"/>
<feature type="compositionally biased region" description="Low complexity" evidence="1">
    <location>
        <begin position="115"/>
        <end position="140"/>
    </location>
</feature>
<keyword evidence="3" id="KW-1185">Reference proteome</keyword>
<dbReference type="OrthoDB" id="5594852at2759"/>
<comment type="caution">
    <text evidence="2">The sequence shown here is derived from an EMBL/GenBank/DDBJ whole genome shotgun (WGS) entry which is preliminary data.</text>
</comment>
<accession>A0A9W8GQK6</accession>